<dbReference type="Proteomes" id="UP000018144">
    <property type="component" value="Unassembled WGS sequence"/>
</dbReference>
<sequence length="48" mass="5444">MDGNLYYITTGEVTRIINQVNLKNLLVIPEPMAMREFIGYCYLSSTTG</sequence>
<reference evidence="1 2" key="1">
    <citation type="journal article" date="2013" name="PLoS Genet.">
        <title>The genome and development-dependent transcriptomes of Pyronema confluens: a window into fungal evolution.</title>
        <authorList>
            <person name="Traeger S."/>
            <person name="Altegoer F."/>
            <person name="Freitag M."/>
            <person name="Gabaldon T."/>
            <person name="Kempken F."/>
            <person name="Kumar A."/>
            <person name="Marcet-Houben M."/>
            <person name="Poggeler S."/>
            <person name="Stajich J.E."/>
            <person name="Nowrousian M."/>
        </authorList>
    </citation>
    <scope>NUCLEOTIDE SEQUENCE [LARGE SCALE GENOMIC DNA]</scope>
    <source>
        <strain evidence="2">CBS 100304</strain>
        <tissue evidence="1">Vegetative mycelium</tissue>
    </source>
</reference>
<organism evidence="1 2">
    <name type="scientific">Pyronema omphalodes (strain CBS 100304)</name>
    <name type="common">Pyronema confluens</name>
    <dbReference type="NCBI Taxonomy" id="1076935"/>
    <lineage>
        <taxon>Eukaryota</taxon>
        <taxon>Fungi</taxon>
        <taxon>Dikarya</taxon>
        <taxon>Ascomycota</taxon>
        <taxon>Pezizomycotina</taxon>
        <taxon>Pezizomycetes</taxon>
        <taxon>Pezizales</taxon>
        <taxon>Pyronemataceae</taxon>
        <taxon>Pyronema</taxon>
    </lineage>
</organism>
<dbReference type="AlphaFoldDB" id="U4LS91"/>
<accession>U4LS91</accession>
<keyword evidence="2" id="KW-1185">Reference proteome</keyword>
<evidence type="ECO:0000313" key="1">
    <source>
        <dbReference type="EMBL" id="CCX34810.1"/>
    </source>
</evidence>
<name>U4LS91_PYROM</name>
<dbReference type="EMBL" id="HF936636">
    <property type="protein sequence ID" value="CCX34810.1"/>
    <property type="molecule type" value="Genomic_DNA"/>
</dbReference>
<evidence type="ECO:0000313" key="2">
    <source>
        <dbReference type="Proteomes" id="UP000018144"/>
    </source>
</evidence>
<gene>
    <name evidence="1" type="ORF">PCON_04328</name>
</gene>
<proteinExistence type="predicted"/>
<protein>
    <submittedName>
        <fullName evidence="1">Uncharacterized protein</fullName>
    </submittedName>
</protein>